<gene>
    <name evidence="6" type="ORF">CAL26_05820</name>
</gene>
<protein>
    <submittedName>
        <fullName evidence="6">Integrase</fullName>
    </submittedName>
</protein>
<dbReference type="RefSeq" id="WP_094845920.1">
    <property type="nucleotide sequence ID" value="NZ_NEVJ01000001.1"/>
</dbReference>
<dbReference type="CDD" id="cd00796">
    <property type="entry name" value="INT_Rci_Hp1_C"/>
    <property type="match status" value="1"/>
</dbReference>
<evidence type="ECO:0000256" key="2">
    <source>
        <dbReference type="ARBA" id="ARBA00022908"/>
    </source>
</evidence>
<keyword evidence="4" id="KW-0233">DNA recombination</keyword>
<dbReference type="InterPro" id="IPR050090">
    <property type="entry name" value="Tyrosine_recombinase_XerCD"/>
</dbReference>
<dbReference type="SUPFAM" id="SSF56349">
    <property type="entry name" value="DNA breaking-rejoining enzymes"/>
    <property type="match status" value="1"/>
</dbReference>
<proteinExistence type="inferred from homology"/>
<organism evidence="6 7">
    <name type="scientific">Bordetella genomosp. 9</name>
    <dbReference type="NCBI Taxonomy" id="1416803"/>
    <lineage>
        <taxon>Bacteria</taxon>
        <taxon>Pseudomonadati</taxon>
        <taxon>Pseudomonadota</taxon>
        <taxon>Betaproteobacteria</taxon>
        <taxon>Burkholderiales</taxon>
        <taxon>Alcaligenaceae</taxon>
        <taxon>Bordetella</taxon>
    </lineage>
</organism>
<evidence type="ECO:0000256" key="3">
    <source>
        <dbReference type="ARBA" id="ARBA00023125"/>
    </source>
</evidence>
<dbReference type="OrthoDB" id="662444at2"/>
<reference evidence="6" key="1">
    <citation type="submission" date="2017-05" db="EMBL/GenBank/DDBJ databases">
        <title>Complete and WGS of Bordetella genogroups.</title>
        <authorList>
            <person name="Spilker T."/>
            <person name="Lipuma J."/>
        </authorList>
    </citation>
    <scope>NUCLEOTIDE SEQUENCE</scope>
    <source>
        <strain evidence="6">AU21707</strain>
    </source>
</reference>
<dbReference type="InterPro" id="IPR011010">
    <property type="entry name" value="DNA_brk_join_enz"/>
</dbReference>
<dbReference type="PANTHER" id="PTHR30349">
    <property type="entry name" value="PHAGE INTEGRASE-RELATED"/>
    <property type="match status" value="1"/>
</dbReference>
<dbReference type="GO" id="GO:0015074">
    <property type="term" value="P:DNA integration"/>
    <property type="evidence" value="ECO:0007669"/>
    <property type="project" value="UniProtKB-KW"/>
</dbReference>
<evidence type="ECO:0000259" key="5">
    <source>
        <dbReference type="PROSITE" id="PS51898"/>
    </source>
</evidence>
<feature type="domain" description="Tyr recombinase" evidence="5">
    <location>
        <begin position="164"/>
        <end position="335"/>
    </location>
</feature>
<dbReference type="Proteomes" id="UP000216857">
    <property type="component" value="Unassembled WGS sequence"/>
</dbReference>
<comment type="caution">
    <text evidence="6">The sequence shown here is derived from an EMBL/GenBank/DDBJ whole genome shotgun (WGS) entry which is preliminary data.</text>
</comment>
<evidence type="ECO:0000256" key="1">
    <source>
        <dbReference type="ARBA" id="ARBA00008857"/>
    </source>
</evidence>
<dbReference type="InterPro" id="IPR002104">
    <property type="entry name" value="Integrase_catalytic"/>
</dbReference>
<accession>A0A261RQF4</accession>
<name>A0A261RQF4_9BORD</name>
<comment type="similarity">
    <text evidence="1">Belongs to the 'phage' integrase family.</text>
</comment>
<dbReference type="PANTHER" id="PTHR30349:SF41">
    <property type="entry name" value="INTEGRASE_RECOMBINASE PROTEIN MJ0367-RELATED"/>
    <property type="match status" value="1"/>
</dbReference>
<dbReference type="Pfam" id="PF00589">
    <property type="entry name" value="Phage_integrase"/>
    <property type="match status" value="1"/>
</dbReference>
<dbReference type="Gene3D" id="1.10.443.10">
    <property type="entry name" value="Intergrase catalytic core"/>
    <property type="match status" value="1"/>
</dbReference>
<sequence length="342" mass="38840">MAAIVKIGAKWRAQVRKAGRKSISRTFDTKIEAQRWAMEIECSPGQATDLTVAALIQKYRDLRRDSGRPVKDQSNEDYMLRHLADADLGLGPIKMERLGTSDLVAWCQRRKKDNVGPYTINMHMSKLGTAIKHTKSVLGLRLGDPVGDARPTLHHFGLIGPGKKRDRRPTAKELEALFTYFAAHFPYMVDVLTVALHTGLRQGEIFRIRWADLDSKRRIIVVRDRKHPKQKIGNDQEVPLLGEAWPAVDRQPRDTVDGRIFPYRAPTVSQLFTRTCRDLGIQDLHFHDMRHEAVSSLFEAGWQIPEVAAVSGHKDWRQLKRYTQIDPAGLHSKVLPLRKAAA</sequence>
<evidence type="ECO:0000256" key="4">
    <source>
        <dbReference type="ARBA" id="ARBA00023172"/>
    </source>
</evidence>
<dbReference type="EMBL" id="NEVJ01000001">
    <property type="protein sequence ID" value="OZI26830.1"/>
    <property type="molecule type" value="Genomic_DNA"/>
</dbReference>
<dbReference type="GO" id="GO:0003677">
    <property type="term" value="F:DNA binding"/>
    <property type="evidence" value="ECO:0007669"/>
    <property type="project" value="UniProtKB-KW"/>
</dbReference>
<keyword evidence="7" id="KW-1185">Reference proteome</keyword>
<dbReference type="PROSITE" id="PS51898">
    <property type="entry name" value="TYR_RECOMBINASE"/>
    <property type="match status" value="1"/>
</dbReference>
<evidence type="ECO:0000313" key="6">
    <source>
        <dbReference type="EMBL" id="OZI26830.1"/>
    </source>
</evidence>
<dbReference type="InterPro" id="IPR013762">
    <property type="entry name" value="Integrase-like_cat_sf"/>
</dbReference>
<evidence type="ECO:0000313" key="7">
    <source>
        <dbReference type="Proteomes" id="UP000216857"/>
    </source>
</evidence>
<dbReference type="GO" id="GO:0006310">
    <property type="term" value="P:DNA recombination"/>
    <property type="evidence" value="ECO:0007669"/>
    <property type="project" value="UniProtKB-KW"/>
</dbReference>
<dbReference type="AlphaFoldDB" id="A0A261RQF4"/>
<keyword evidence="3" id="KW-0238">DNA-binding</keyword>
<keyword evidence="2" id="KW-0229">DNA integration</keyword>